<name>A0A4S2AM33_9BACE</name>
<feature type="signal peptide" evidence="2">
    <location>
        <begin position="1"/>
        <end position="21"/>
    </location>
</feature>
<evidence type="ECO:0000313" key="4">
    <source>
        <dbReference type="EMBL" id="TGY02138.1"/>
    </source>
</evidence>
<dbReference type="Pfam" id="PF16378">
    <property type="entry name" value="DUF4988"/>
    <property type="match status" value="1"/>
</dbReference>
<feature type="domain" description="DUF4988" evidence="3">
    <location>
        <begin position="108"/>
        <end position="156"/>
    </location>
</feature>
<dbReference type="Proteomes" id="UP000310532">
    <property type="component" value="Unassembled WGS sequence"/>
</dbReference>
<keyword evidence="5" id="KW-1185">Reference proteome</keyword>
<dbReference type="PROSITE" id="PS51257">
    <property type="entry name" value="PROKAR_LIPOPROTEIN"/>
    <property type="match status" value="1"/>
</dbReference>
<organism evidence="4 5">
    <name type="scientific">Bacteroides muris</name>
    <name type="common">ex Afrizal et al. 2022</name>
    <dbReference type="NCBI Taxonomy" id="2516960"/>
    <lineage>
        <taxon>Bacteria</taxon>
        <taxon>Pseudomonadati</taxon>
        <taxon>Bacteroidota</taxon>
        <taxon>Bacteroidia</taxon>
        <taxon>Bacteroidales</taxon>
        <taxon>Bacteroidaceae</taxon>
        <taxon>Bacteroides</taxon>
    </lineage>
</organism>
<dbReference type="RefSeq" id="WP_136010833.1">
    <property type="nucleotide sequence ID" value="NZ_SRYZ01000036.1"/>
</dbReference>
<dbReference type="InterPro" id="IPR032149">
    <property type="entry name" value="DUF4988"/>
</dbReference>
<evidence type="ECO:0000313" key="5">
    <source>
        <dbReference type="Proteomes" id="UP000310532"/>
    </source>
</evidence>
<evidence type="ECO:0000259" key="3">
    <source>
        <dbReference type="Pfam" id="PF16378"/>
    </source>
</evidence>
<feature type="chain" id="PRO_5020760349" description="DUF4988 domain-containing protein" evidence="2">
    <location>
        <begin position="22"/>
        <end position="948"/>
    </location>
</feature>
<dbReference type="AlphaFoldDB" id="A0A4S2AM33"/>
<reference evidence="4 5" key="1">
    <citation type="submission" date="2019-04" db="EMBL/GenBank/DDBJ databases">
        <title>Microbes associate with the intestines of laboratory mice.</title>
        <authorList>
            <person name="Navarre W."/>
            <person name="Wong E."/>
            <person name="Huang K."/>
            <person name="Tropini C."/>
            <person name="Ng K."/>
            <person name="Yu B."/>
        </authorList>
    </citation>
    <scope>NUCLEOTIDE SEQUENCE [LARGE SCALE GENOMIC DNA]</scope>
    <source>
        <strain evidence="4 5">NM69_E16B</strain>
    </source>
</reference>
<accession>A0A4S2AM33</accession>
<evidence type="ECO:0000256" key="1">
    <source>
        <dbReference type="SAM" id="Coils"/>
    </source>
</evidence>
<proteinExistence type="predicted"/>
<comment type="caution">
    <text evidence="4">The sequence shown here is derived from an EMBL/GenBank/DDBJ whole genome shotgun (WGS) entry which is preliminary data.</text>
</comment>
<gene>
    <name evidence="4" type="ORF">E5355_13845</name>
</gene>
<keyword evidence="2" id="KW-0732">Signal</keyword>
<sequence>MNKKFLNVILFSALMVGSAGTFVSCKDYDDDINGLQEQIDANKKQIDDILAAINGKKFIESYTPVEGGYLLTFAGGETLTIKNGAQGAQGEKGDQGLQGIQGPKGETGATIVPKFKVDAENYWMISVDEGETYEYVLNDAGQKIKAKGADGTNVDVEEVVGNYVKVDEEGYICIGEYRTSFKYNVNIPSMIYNEKDGTMQVTIDGQSYTLLMEGSAFNGLQTIVYRKQAADDKNDYAVAYQLYYPQNETDTDTLFAAVPAKASFKVYPSKFSKSDAELFFSDTYLTRAAEQPQLNVLDWDFDKEQEGVIWVKMTPVNFKNAQDKYTNGWGSITWFDPTTETEITKWGNVSLNIGETYNSYATSLDVKMYGQYVSASDYFNVKSQYASASTIKNVRVNAEDKIQEYFSQNSQSAYSIGRFDYKATYNLNDSISAALNLNNGVLLADAGIQFEQKFELIDENAEKEMWGEVIKKGIFDAEKVAKEGILAVKEELQPSAIDEYAVVKVTTTVKSQVKDVHDLVIYNYVLVQAVRPEVEQSIETIQLSPLGDTTFNLGYKTSNQIVKLDVRAFETAIGGRDILTNYSSNIVWPLYKAVYNESKELVRYEQAFNSIENYPADNAWSVDVRVNPDEAFVWFKKAQGNATDSLFLFIGPKTKVEKNTFYLMWENVKHNGIYTPYAVENRIDNKFFITTINDLAVTRSFDATVKEEYSAQTIIGKWNAEKTKYTLESNSFSDMYIIKPADAVAKYNLDANKQNAYVKELMNKGQLTFNNNTYTVKFEPSVDVAKVKELKIDIYDTEVHKDNFYRTDTWTVKSPLQDFKNTANLGKHYDPTLAKGTVIKFQELAATAWKNLVLKDYIDQTIVSYKNKQLTEAANAAGLYRTKDTSTGLKFTTNTEGWTINENNELVCNIDPTGTVYTKTVTVTVSYKHDWGTTSFNFTIEVIRDVKP</sequence>
<evidence type="ECO:0000256" key="2">
    <source>
        <dbReference type="SAM" id="SignalP"/>
    </source>
</evidence>
<keyword evidence="1" id="KW-0175">Coiled coil</keyword>
<protein>
    <recommendedName>
        <fullName evidence="3">DUF4988 domain-containing protein</fullName>
    </recommendedName>
</protein>
<dbReference type="Gene3D" id="1.20.5.320">
    <property type="entry name" value="6-Phosphogluconate Dehydrogenase, domain 3"/>
    <property type="match status" value="1"/>
</dbReference>
<feature type="coiled-coil region" evidence="1">
    <location>
        <begin position="25"/>
        <end position="52"/>
    </location>
</feature>
<dbReference type="EMBL" id="SRYZ01000036">
    <property type="protein sequence ID" value="TGY02138.1"/>
    <property type="molecule type" value="Genomic_DNA"/>
</dbReference>